<evidence type="ECO:0000313" key="2">
    <source>
        <dbReference type="Proteomes" id="UP001271640"/>
    </source>
</evidence>
<evidence type="ECO:0000313" key="1">
    <source>
        <dbReference type="EMBL" id="MDX8001305.1"/>
    </source>
</evidence>
<dbReference type="EMBL" id="VCDP01000307">
    <property type="protein sequence ID" value="MDX8001305.1"/>
    <property type="molecule type" value="Genomic_DNA"/>
</dbReference>
<proteinExistence type="predicted"/>
<protein>
    <submittedName>
        <fullName evidence="1">Replication initiation protein</fullName>
    </submittedName>
</protein>
<sequence length="52" mass="6082">MFEHFDEGLHGYRKSYKFLGQNTFQLLFDAPSNMGIHLILTGSMLKLLRSDY</sequence>
<name>A0ABU4SRM3_9GAMM</name>
<keyword evidence="2" id="KW-1185">Reference proteome</keyword>
<gene>
    <name evidence="1" type="ORF">FE394_19580</name>
</gene>
<feature type="non-terminal residue" evidence="1">
    <location>
        <position position="52"/>
    </location>
</feature>
<dbReference type="Proteomes" id="UP001271640">
    <property type="component" value="Unassembled WGS sequence"/>
</dbReference>
<comment type="caution">
    <text evidence="1">The sequence shown here is derived from an EMBL/GenBank/DDBJ whole genome shotgun (WGS) entry which is preliminary data.</text>
</comment>
<organism evidence="1 2">
    <name type="scientific">Xenorhabdus littoralis</name>
    <dbReference type="NCBI Taxonomy" id="2582835"/>
    <lineage>
        <taxon>Bacteria</taxon>
        <taxon>Pseudomonadati</taxon>
        <taxon>Pseudomonadota</taxon>
        <taxon>Gammaproteobacteria</taxon>
        <taxon>Enterobacterales</taxon>
        <taxon>Morganellaceae</taxon>
        <taxon>Xenorhabdus</taxon>
    </lineage>
</organism>
<reference evidence="2" key="1">
    <citation type="journal article" date="2024" name="Toxins">
        <title>Genome Sequence Analysis of Native Xenorhabdus Strains Isolated from Entomopathogenic Nematodes in Argentina.</title>
        <authorList>
            <person name="Palma L."/>
            <person name="Frizzo L."/>
            <person name="Kaiser S."/>
            <person name="Berry C."/>
            <person name="Caballero P."/>
            <person name="Bode H.B."/>
            <person name="Del Valle E.E."/>
        </authorList>
    </citation>
    <scope>NUCLEOTIDE SEQUENCE [LARGE SCALE GENOMIC DNA]</scope>
    <source>
        <strain evidence="2">Reich</strain>
    </source>
</reference>
<accession>A0ABU4SRM3</accession>